<dbReference type="AlphaFoldDB" id="A0AA38P0M6"/>
<evidence type="ECO:0000313" key="1">
    <source>
        <dbReference type="EMBL" id="KAJ3834099.1"/>
    </source>
</evidence>
<evidence type="ECO:0000313" key="2">
    <source>
        <dbReference type="Proteomes" id="UP001163846"/>
    </source>
</evidence>
<proteinExistence type="predicted"/>
<dbReference type="Proteomes" id="UP001163846">
    <property type="component" value="Unassembled WGS sequence"/>
</dbReference>
<protein>
    <submittedName>
        <fullName evidence="1">Uncharacterized protein</fullName>
    </submittedName>
</protein>
<gene>
    <name evidence="1" type="ORF">F5878DRAFT_665068</name>
</gene>
<keyword evidence="2" id="KW-1185">Reference proteome</keyword>
<accession>A0AA38P0M6</accession>
<name>A0AA38P0M6_9AGAR</name>
<reference evidence="1" key="1">
    <citation type="submission" date="2022-08" db="EMBL/GenBank/DDBJ databases">
        <authorList>
            <consortium name="DOE Joint Genome Institute"/>
            <person name="Min B."/>
            <person name="Riley R."/>
            <person name="Sierra-Patev S."/>
            <person name="Naranjo-Ortiz M."/>
            <person name="Looney B."/>
            <person name="Konkel Z."/>
            <person name="Slot J.C."/>
            <person name="Sakamoto Y."/>
            <person name="Steenwyk J.L."/>
            <person name="Rokas A."/>
            <person name="Carro J."/>
            <person name="Camarero S."/>
            <person name="Ferreira P."/>
            <person name="Molpeceres G."/>
            <person name="Ruiz-Duenas F.J."/>
            <person name="Serrano A."/>
            <person name="Henrissat B."/>
            <person name="Drula E."/>
            <person name="Hughes K.W."/>
            <person name="Mata J.L."/>
            <person name="Ishikawa N.K."/>
            <person name="Vargas-Isla R."/>
            <person name="Ushijima S."/>
            <person name="Smith C.A."/>
            <person name="Ahrendt S."/>
            <person name="Andreopoulos W."/>
            <person name="He G."/>
            <person name="Labutti K."/>
            <person name="Lipzen A."/>
            <person name="Ng V."/>
            <person name="Sandor L."/>
            <person name="Barry K."/>
            <person name="Martinez A.T."/>
            <person name="Xiao Y."/>
            <person name="Gibbons J.G."/>
            <person name="Terashima K."/>
            <person name="Hibbett D.S."/>
            <person name="Grigoriev I.V."/>
        </authorList>
    </citation>
    <scope>NUCLEOTIDE SEQUENCE</scope>
    <source>
        <strain evidence="1">TFB9207</strain>
    </source>
</reference>
<sequence>MTRLPQELIDRFVDEFHDSPRNLKALSLVARTWSHRARYHLFRSLTLVPQDLQAIRDKYADVKRRASLEFIADPDDYLSSREERFLRSPLAADPQSTHSFLTSTISNALHHVRGVRLLSYIMVGDQGIPMMEYLQKWLGYGIDEAYASYRLKWTSLSNEDLQKRQKAQWDAVDRPWGRGTGLHALPFRNLRFIHIEWSVFGWTPPSERGVVGLTNLDHWPGYQLAKLFESNADTLDHVFIDEYPGFQLDHYNSTSNGDTLLEVLAQNAPNLQSLSLRGLRQPFYAHFHTPQPEGYENYVLADRPRYPSGEEIPHVMSDDNSLLERTTKPSLERLHIQGFGPESTLLIEDAIFNRSVLSMENLSHLALCVMPEDYDYMFMFSKVQGSLTHLTLDLRPFTSPPELKFWFFPKLECLQLIIYSATAGAEVVLHNVVESLSDNLYYLDGSMPVVQAVKQLHISVEPNAGVYTPLVVSYLNAVAIDNLLENLVCGCSDLPETMGRSRVDQVRTVEWPERILAEMLPLTYQTGHLKEGKLYDWWYKPAYLL</sequence>
<organism evidence="1 2">
    <name type="scientific">Lentinula raphanica</name>
    <dbReference type="NCBI Taxonomy" id="153919"/>
    <lineage>
        <taxon>Eukaryota</taxon>
        <taxon>Fungi</taxon>
        <taxon>Dikarya</taxon>
        <taxon>Basidiomycota</taxon>
        <taxon>Agaricomycotina</taxon>
        <taxon>Agaricomycetes</taxon>
        <taxon>Agaricomycetidae</taxon>
        <taxon>Agaricales</taxon>
        <taxon>Marasmiineae</taxon>
        <taxon>Omphalotaceae</taxon>
        <taxon>Lentinula</taxon>
    </lineage>
</organism>
<comment type="caution">
    <text evidence="1">The sequence shown here is derived from an EMBL/GenBank/DDBJ whole genome shotgun (WGS) entry which is preliminary data.</text>
</comment>
<dbReference type="EMBL" id="MU806582">
    <property type="protein sequence ID" value="KAJ3834099.1"/>
    <property type="molecule type" value="Genomic_DNA"/>
</dbReference>